<keyword evidence="6 8" id="KW-0411">Iron-sulfur</keyword>
<dbReference type="PROSITE" id="PS51379">
    <property type="entry name" value="4FE4S_FER_2"/>
    <property type="match status" value="1"/>
</dbReference>
<comment type="caution">
    <text evidence="10">The sequence shown here is derived from an EMBL/GenBank/DDBJ whole genome shotgun (WGS) entry which is preliminary data.</text>
</comment>
<dbReference type="PRINTS" id="PR00352">
    <property type="entry name" value="3FE4SFRDOXIN"/>
</dbReference>
<keyword evidence="2 8" id="KW-0813">Transport</keyword>
<gene>
    <name evidence="10" type="ORF">ACEZDE_20800</name>
</gene>
<accession>A0ABV6VZ79</accession>
<reference evidence="10 11" key="1">
    <citation type="submission" date="2024-09" db="EMBL/GenBank/DDBJ databases">
        <authorList>
            <person name="Lee S.D."/>
        </authorList>
    </citation>
    <scope>NUCLEOTIDE SEQUENCE [LARGE SCALE GENOMIC DNA]</scope>
    <source>
        <strain evidence="10 11">N8-3</strain>
    </source>
</reference>
<keyword evidence="4 8" id="KW-0249">Electron transport</keyword>
<evidence type="ECO:0000256" key="5">
    <source>
        <dbReference type="ARBA" id="ARBA00023004"/>
    </source>
</evidence>
<proteinExistence type="predicted"/>
<dbReference type="PANTHER" id="PTHR36923">
    <property type="entry name" value="FERREDOXIN"/>
    <property type="match status" value="1"/>
</dbReference>
<organism evidence="10 11">
    <name type="scientific">Streptacidiphilus cavernicola</name>
    <dbReference type="NCBI Taxonomy" id="3342716"/>
    <lineage>
        <taxon>Bacteria</taxon>
        <taxon>Bacillati</taxon>
        <taxon>Actinomycetota</taxon>
        <taxon>Actinomycetes</taxon>
        <taxon>Kitasatosporales</taxon>
        <taxon>Streptomycetaceae</taxon>
        <taxon>Streptacidiphilus</taxon>
    </lineage>
</organism>
<evidence type="ECO:0000256" key="2">
    <source>
        <dbReference type="ARBA" id="ARBA00022448"/>
    </source>
</evidence>
<dbReference type="InterPro" id="IPR001080">
    <property type="entry name" value="3Fe4S_ferredoxin"/>
</dbReference>
<evidence type="ECO:0000313" key="11">
    <source>
        <dbReference type="Proteomes" id="UP001592531"/>
    </source>
</evidence>
<evidence type="ECO:0000256" key="7">
    <source>
        <dbReference type="ARBA" id="ARBA00023291"/>
    </source>
</evidence>
<dbReference type="Gene3D" id="3.30.70.20">
    <property type="match status" value="1"/>
</dbReference>
<evidence type="ECO:0000256" key="6">
    <source>
        <dbReference type="ARBA" id="ARBA00023014"/>
    </source>
</evidence>
<evidence type="ECO:0000259" key="9">
    <source>
        <dbReference type="PROSITE" id="PS51379"/>
    </source>
</evidence>
<comment type="function">
    <text evidence="8">Ferredoxins are iron-sulfur proteins that transfer electrons in a wide variety of metabolic reactions.</text>
</comment>
<protein>
    <recommendedName>
        <fullName evidence="8">Ferredoxin</fullName>
    </recommendedName>
</protein>
<dbReference type="PANTHER" id="PTHR36923:SF3">
    <property type="entry name" value="FERREDOXIN"/>
    <property type="match status" value="1"/>
</dbReference>
<evidence type="ECO:0000313" key="10">
    <source>
        <dbReference type="EMBL" id="MFC1419052.1"/>
    </source>
</evidence>
<keyword evidence="7" id="KW-0003">3Fe-4S</keyword>
<dbReference type="Pfam" id="PF13459">
    <property type="entry name" value="Fer4_15"/>
    <property type="match status" value="1"/>
</dbReference>
<evidence type="ECO:0000256" key="1">
    <source>
        <dbReference type="ARBA" id="ARBA00001927"/>
    </source>
</evidence>
<keyword evidence="5 8" id="KW-0408">Iron</keyword>
<evidence type="ECO:0000256" key="3">
    <source>
        <dbReference type="ARBA" id="ARBA00022723"/>
    </source>
</evidence>
<feature type="domain" description="4Fe-4S ferredoxin-type" evidence="9">
    <location>
        <begin position="1"/>
        <end position="29"/>
    </location>
</feature>
<sequence length="65" mass="6975">MRVSVDRDRCCSSGQCVAAVPEVFDQSEDDGMVLLLEPLPEPRLRAGVRMAAGICPGRAISVQES</sequence>
<name>A0ABV6VZ79_9ACTN</name>
<keyword evidence="3 8" id="KW-0479">Metal-binding</keyword>
<evidence type="ECO:0000256" key="8">
    <source>
        <dbReference type="RuleBase" id="RU368020"/>
    </source>
</evidence>
<dbReference type="Proteomes" id="UP001592531">
    <property type="component" value="Unassembled WGS sequence"/>
</dbReference>
<comment type="cofactor">
    <cofactor evidence="1">
        <name>[3Fe-4S] cluster</name>
        <dbReference type="ChEBI" id="CHEBI:21137"/>
    </cofactor>
</comment>
<keyword evidence="11" id="KW-1185">Reference proteome</keyword>
<dbReference type="InterPro" id="IPR051269">
    <property type="entry name" value="Fe-S_cluster_ET"/>
</dbReference>
<dbReference type="EMBL" id="JBHFAB010000015">
    <property type="protein sequence ID" value="MFC1419052.1"/>
    <property type="molecule type" value="Genomic_DNA"/>
</dbReference>
<dbReference type="InterPro" id="IPR017896">
    <property type="entry name" value="4Fe4S_Fe-S-bd"/>
</dbReference>
<evidence type="ECO:0000256" key="4">
    <source>
        <dbReference type="ARBA" id="ARBA00022982"/>
    </source>
</evidence>
<dbReference type="SUPFAM" id="SSF54862">
    <property type="entry name" value="4Fe-4S ferredoxins"/>
    <property type="match status" value="1"/>
</dbReference>
<dbReference type="RefSeq" id="WP_380537968.1">
    <property type="nucleotide sequence ID" value="NZ_JBHFAB010000015.1"/>
</dbReference>